<dbReference type="InterPro" id="IPR040521">
    <property type="entry name" value="KDZ"/>
</dbReference>
<feature type="non-terminal residue" evidence="2">
    <location>
        <position position="1"/>
    </location>
</feature>
<evidence type="ECO:0000256" key="1">
    <source>
        <dbReference type="SAM" id="MobiDB-lite"/>
    </source>
</evidence>
<sequence>NVTLVHHGLISSSPEIPTWTVSIHTLDIFRRLRQQVPSFGIQPFVKFLCDLHSIRFDNYLSQQFTSAFDVYLAIRRNLQKRVNESLNRTDPHWRLKHSCPCCLYEVKGEEPLTHKCVISIDGGNSCKRFANAGRASTAKFESDYIVARDEVDQFKMHVKKRQPNPKKKAKKTGEAGEEWVIKNIQADPTDAAIDVDNIVTRCVERWKANADDSKKVMFNCFDESGIFIAVCRHGFLFSAADMVASGELAKYGLAILARIEEQIPGIKLYGYDIGCAFQKTVMNSSLGPRFKSMMVVPSMHGYAHNRACQVKHHPNYTTGAGLEDLESCERFFSSSNGCARITRHATAFHRHQILDSHFRHWDSLKFSAVGRFIKNNYTQALSTIATLPSIIQQIESREPGWKEGDFEKWLAEEDEYLQGLRQEPEDEKLRMEYVEALDRLSKAREDFDEAAERLRKGEPDPEPPAASRTGKRVVRPTARSLASATETLSEVVESYEACLNLPRRWLPTDTEYKETKKKLGERKYRLALDHLERLVVQRLFELQKTHVQGYKMRTHIAKHLKSRSETIRNALKKYNIAAKQVQPRRPTLDFQTVLKYSFLAEFDLLRDARQNISTKPWADPVNRVIADSYFKVRRAEEEILRLNVEMRRLRVWMRDDEKSYEDAIKNLAESQPFLSAELNDLLRRLKMSHRIVSDSLDQVERIPGYTGSWWYGEAHTAEACEPITTVVTPPIPSNPISDSSPTVVPSSTPEDATMSEGIASEEIERMEEEVEEEERMEQLVRCISNLAVD</sequence>
<proteinExistence type="predicted"/>
<organism evidence="2 3">
    <name type="scientific">Sistotremastrum niveocremeum HHB9708</name>
    <dbReference type="NCBI Taxonomy" id="1314777"/>
    <lineage>
        <taxon>Eukaryota</taxon>
        <taxon>Fungi</taxon>
        <taxon>Dikarya</taxon>
        <taxon>Basidiomycota</taxon>
        <taxon>Agaricomycotina</taxon>
        <taxon>Agaricomycetes</taxon>
        <taxon>Sistotremastrales</taxon>
        <taxon>Sistotremastraceae</taxon>
        <taxon>Sertulicium</taxon>
        <taxon>Sertulicium niveocremeum</taxon>
    </lineage>
</organism>
<accession>A0A164RZ95</accession>
<feature type="region of interest" description="Disordered" evidence="1">
    <location>
        <begin position="448"/>
        <end position="475"/>
    </location>
</feature>
<feature type="compositionally biased region" description="Low complexity" evidence="1">
    <location>
        <begin position="733"/>
        <end position="749"/>
    </location>
</feature>
<dbReference type="EMBL" id="KV419417">
    <property type="protein sequence ID" value="KZS91015.1"/>
    <property type="molecule type" value="Genomic_DNA"/>
</dbReference>
<protein>
    <recommendedName>
        <fullName evidence="4">CxC1-like cysteine cluster associated with KDZ transposases domain-containing protein</fullName>
    </recommendedName>
</protein>
<evidence type="ECO:0000313" key="3">
    <source>
        <dbReference type="Proteomes" id="UP000076722"/>
    </source>
</evidence>
<feature type="region of interest" description="Disordered" evidence="1">
    <location>
        <begin position="733"/>
        <end position="758"/>
    </location>
</feature>
<gene>
    <name evidence="2" type="ORF">SISNIDRAFT_414531</name>
</gene>
<dbReference type="PANTHER" id="PTHR33096:SF1">
    <property type="entry name" value="CXC1-LIKE CYSTEINE CLUSTER ASSOCIATED WITH KDZ TRANSPOSASES DOMAIN-CONTAINING PROTEIN"/>
    <property type="match status" value="1"/>
</dbReference>
<dbReference type="PANTHER" id="PTHR33096">
    <property type="entry name" value="CXC2 DOMAIN-CONTAINING PROTEIN"/>
    <property type="match status" value="1"/>
</dbReference>
<dbReference type="AlphaFoldDB" id="A0A164RZ95"/>
<dbReference type="Proteomes" id="UP000076722">
    <property type="component" value="Unassembled WGS sequence"/>
</dbReference>
<evidence type="ECO:0008006" key="4">
    <source>
        <dbReference type="Google" id="ProtNLM"/>
    </source>
</evidence>
<name>A0A164RZ95_9AGAM</name>
<evidence type="ECO:0000313" key="2">
    <source>
        <dbReference type="EMBL" id="KZS91015.1"/>
    </source>
</evidence>
<reference evidence="2 3" key="1">
    <citation type="journal article" date="2016" name="Mol. Biol. Evol.">
        <title>Comparative Genomics of Early-Diverging Mushroom-Forming Fungi Provides Insights into the Origins of Lignocellulose Decay Capabilities.</title>
        <authorList>
            <person name="Nagy L.G."/>
            <person name="Riley R."/>
            <person name="Tritt A."/>
            <person name="Adam C."/>
            <person name="Daum C."/>
            <person name="Floudas D."/>
            <person name="Sun H."/>
            <person name="Yadav J.S."/>
            <person name="Pangilinan J."/>
            <person name="Larsson K.H."/>
            <person name="Matsuura K."/>
            <person name="Barry K."/>
            <person name="Labutti K."/>
            <person name="Kuo R."/>
            <person name="Ohm R.A."/>
            <person name="Bhattacharya S.S."/>
            <person name="Shirouzu T."/>
            <person name="Yoshinaga Y."/>
            <person name="Martin F.M."/>
            <person name="Grigoriev I.V."/>
            <person name="Hibbett D.S."/>
        </authorList>
    </citation>
    <scope>NUCLEOTIDE SEQUENCE [LARGE SCALE GENOMIC DNA]</scope>
    <source>
        <strain evidence="2 3">HHB9708</strain>
    </source>
</reference>
<keyword evidence="3" id="KW-1185">Reference proteome</keyword>
<feature type="compositionally biased region" description="Basic and acidic residues" evidence="1">
    <location>
        <begin position="448"/>
        <end position="459"/>
    </location>
</feature>
<dbReference type="Pfam" id="PF18758">
    <property type="entry name" value="KDZ"/>
    <property type="match status" value="1"/>
</dbReference>
<dbReference type="OrthoDB" id="2505969at2759"/>